<gene>
    <name evidence="3" type="ORF">AXG55_07425</name>
</gene>
<evidence type="ECO:0000256" key="1">
    <source>
        <dbReference type="ARBA" id="ARBA00022434"/>
    </source>
</evidence>
<keyword evidence="2" id="KW-0408">Iron</keyword>
<dbReference type="EMBL" id="CP017834">
    <property type="protein sequence ID" value="APJ03745.1"/>
    <property type="molecule type" value="Genomic_DNA"/>
</dbReference>
<dbReference type="KEGG" id="saqi:AXG55_07425"/>
<evidence type="ECO:0008006" key="5">
    <source>
        <dbReference type="Google" id="ProtNLM"/>
    </source>
</evidence>
<dbReference type="GO" id="GO:0006826">
    <property type="term" value="P:iron ion transport"/>
    <property type="evidence" value="ECO:0007669"/>
    <property type="project" value="InterPro"/>
</dbReference>
<dbReference type="SUPFAM" id="SSF47240">
    <property type="entry name" value="Ferritin-like"/>
    <property type="match status" value="1"/>
</dbReference>
<keyword evidence="4" id="KW-1185">Reference proteome</keyword>
<keyword evidence="1" id="KW-0409">Iron storage</keyword>
<dbReference type="GO" id="GO:0008199">
    <property type="term" value="F:ferric iron binding"/>
    <property type="evidence" value="ECO:0007669"/>
    <property type="project" value="InterPro"/>
</dbReference>
<dbReference type="Gene3D" id="1.20.1260.10">
    <property type="match status" value="1"/>
</dbReference>
<proteinExistence type="predicted"/>
<dbReference type="Proteomes" id="UP000184731">
    <property type="component" value="Chromosome"/>
</dbReference>
<accession>A0A1L4D0L5</accession>
<dbReference type="GO" id="GO:0006879">
    <property type="term" value="P:intracellular iron ion homeostasis"/>
    <property type="evidence" value="ECO:0007669"/>
    <property type="project" value="UniProtKB-KW"/>
</dbReference>
<dbReference type="PRINTS" id="PR00601">
    <property type="entry name" value="BACFERRITIN"/>
</dbReference>
<dbReference type="STRING" id="1915309.AXG55_07425"/>
<organism evidence="3 4">
    <name type="scientific">Silvanigrella aquatica</name>
    <dbReference type="NCBI Taxonomy" id="1915309"/>
    <lineage>
        <taxon>Bacteria</taxon>
        <taxon>Pseudomonadati</taxon>
        <taxon>Bdellovibrionota</taxon>
        <taxon>Oligoflexia</taxon>
        <taxon>Silvanigrellales</taxon>
        <taxon>Silvanigrellaceae</taxon>
        <taxon>Silvanigrella</taxon>
    </lineage>
</organism>
<dbReference type="InterPro" id="IPR002024">
    <property type="entry name" value="Bacterioferritin"/>
</dbReference>
<dbReference type="AlphaFoldDB" id="A0A1L4D0L5"/>
<evidence type="ECO:0000313" key="4">
    <source>
        <dbReference type="Proteomes" id="UP000184731"/>
    </source>
</evidence>
<protein>
    <recommendedName>
        <fullName evidence="5">Ferritin/DPS protein domain-containing protein</fullName>
    </recommendedName>
</protein>
<reference evidence="3 4" key="1">
    <citation type="submission" date="2016-10" db="EMBL/GenBank/DDBJ databases">
        <title>Silvanigrella aquatica sp. nov., isolated from a freshwater lake located in the Black Forest, Germany, description of Silvanigrellaceae fam. nov., Silvanigrellales ord. nov., reclassification of the order Bdellovibrionales in the class Oligoflexia, reclassification of the families Bacteriovoracaceae and Halobacteriovoraceae in the new order Bacteriovoracales ord. nov., and reclassification of the family Pseudobacteriovoracaceae in the order Oligoflexiales.</title>
        <authorList>
            <person name="Hahn M.W."/>
            <person name="Schmidt J."/>
            <person name="Koll U."/>
            <person name="Rohde M."/>
            <person name="Verbag S."/>
            <person name="Pitt A."/>
            <person name="Nakai R."/>
            <person name="Naganuma T."/>
            <person name="Lang E."/>
        </authorList>
    </citation>
    <scope>NUCLEOTIDE SEQUENCE [LARGE SCALE GENOMIC DNA]</scope>
    <source>
        <strain evidence="3 4">MWH-Nonnen-W8red</strain>
    </source>
</reference>
<dbReference type="InterPro" id="IPR012347">
    <property type="entry name" value="Ferritin-like"/>
</dbReference>
<name>A0A1L4D0L5_9BACT</name>
<evidence type="ECO:0000256" key="2">
    <source>
        <dbReference type="ARBA" id="ARBA00023004"/>
    </source>
</evidence>
<sequence>MKILGEMSTGLFALVQAHGTILQQLRVHKNICQLWGYEKLTNLILNHYNLVCHHTDKLMMMMLRAEVNFDLQNLNKLNIGQTVEEIFVSDRIMAESCCDLAVRLSAISTQNIEIRHLLEEMTLLQGSYATFMAQQLELVRQMGTQFYLATRC</sequence>
<dbReference type="InterPro" id="IPR009078">
    <property type="entry name" value="Ferritin-like_SF"/>
</dbReference>
<dbReference type="RefSeq" id="WP_233231063.1">
    <property type="nucleotide sequence ID" value="NZ_CP017834.1"/>
</dbReference>
<evidence type="ECO:0000313" key="3">
    <source>
        <dbReference type="EMBL" id="APJ03745.1"/>
    </source>
</evidence>